<dbReference type="SUPFAM" id="SSF48452">
    <property type="entry name" value="TPR-like"/>
    <property type="match status" value="1"/>
</dbReference>
<keyword evidence="6" id="KW-0732">Signal</keyword>
<keyword evidence="4" id="KW-0175">Coiled coil</keyword>
<evidence type="ECO:0000256" key="5">
    <source>
        <dbReference type="SAM" id="MobiDB-lite"/>
    </source>
</evidence>
<organism evidence="7 8">
    <name type="scientific">Thiohalorhabdus denitrificans</name>
    <dbReference type="NCBI Taxonomy" id="381306"/>
    <lineage>
        <taxon>Bacteria</taxon>
        <taxon>Pseudomonadati</taxon>
        <taxon>Pseudomonadota</taxon>
        <taxon>Gammaproteobacteria</taxon>
        <taxon>Thiohalorhabdales</taxon>
        <taxon>Thiohalorhabdaceae</taxon>
        <taxon>Thiohalorhabdus</taxon>
    </lineage>
</organism>
<name>A0A1G5HFT9_9GAMM</name>
<dbReference type="InterPro" id="IPR019734">
    <property type="entry name" value="TPR_rpt"/>
</dbReference>
<feature type="repeat" description="TPR" evidence="3">
    <location>
        <begin position="214"/>
        <end position="247"/>
    </location>
</feature>
<keyword evidence="2 3" id="KW-0802">TPR repeat</keyword>
<dbReference type="Pfam" id="PF13424">
    <property type="entry name" value="TPR_12"/>
    <property type="match status" value="1"/>
</dbReference>
<dbReference type="RefSeq" id="WP_054965851.1">
    <property type="nucleotide sequence ID" value="NZ_FMUN01000008.1"/>
</dbReference>
<evidence type="ECO:0000256" key="1">
    <source>
        <dbReference type="ARBA" id="ARBA00022737"/>
    </source>
</evidence>
<evidence type="ECO:0000313" key="8">
    <source>
        <dbReference type="Proteomes" id="UP000183104"/>
    </source>
</evidence>
<reference evidence="8" key="1">
    <citation type="submission" date="2016-10" db="EMBL/GenBank/DDBJ databases">
        <authorList>
            <person name="Varghese N."/>
        </authorList>
    </citation>
    <scope>NUCLEOTIDE SEQUENCE [LARGE SCALE GENOMIC DNA]</scope>
    <source>
        <strain evidence="8">HL 19</strain>
    </source>
</reference>
<keyword evidence="8" id="KW-1185">Reference proteome</keyword>
<proteinExistence type="predicted"/>
<dbReference type="InterPro" id="IPR013360">
    <property type="entry name" value="Pilus_4_PilW"/>
</dbReference>
<feature type="region of interest" description="Disordered" evidence="5">
    <location>
        <begin position="249"/>
        <end position="270"/>
    </location>
</feature>
<evidence type="ECO:0000256" key="2">
    <source>
        <dbReference type="ARBA" id="ARBA00022803"/>
    </source>
</evidence>
<dbReference type="Proteomes" id="UP000183104">
    <property type="component" value="Unassembled WGS sequence"/>
</dbReference>
<dbReference type="SMART" id="SM00028">
    <property type="entry name" value="TPR"/>
    <property type="match status" value="5"/>
</dbReference>
<sequence length="270" mass="30570">MIQLAMRAALYPTAVALLALLLSGCATTSSRDSGPEGERTRSEIYLELGIAYLRDGRPRDALRKLEDARSLNDDDARIYNGLALTYQNLGFDDKAEEAFEEAVDLAPEDPQVRNNYGAFLARLGSYERAEEQFEVALQDPLYSTPENAYYNLGWLAREQEDADRAERMLRTALRLRADYPAARMALARLLREQGDQERAREEVEELLERRPEHPRGHLLAAELARERGDEEQAAEHLRRVLEIAPDSGVAEEARTRLERMGALGDRARAR</sequence>
<dbReference type="AlphaFoldDB" id="A0A1G5HFT9"/>
<protein>
    <submittedName>
        <fullName evidence="7">Type IV pilus assembly protein PilF</fullName>
    </submittedName>
</protein>
<dbReference type="PROSITE" id="PS51257">
    <property type="entry name" value="PROKAR_LIPOPROTEIN"/>
    <property type="match status" value="1"/>
</dbReference>
<gene>
    <name evidence="7" type="ORF">SAMN05661077_2709</name>
</gene>
<feature type="chain" id="PRO_5010357000" evidence="6">
    <location>
        <begin position="29"/>
        <end position="270"/>
    </location>
</feature>
<feature type="coiled-coil region" evidence="4">
    <location>
        <begin position="155"/>
        <end position="209"/>
    </location>
</feature>
<dbReference type="PROSITE" id="PS50005">
    <property type="entry name" value="TPR"/>
    <property type="match status" value="4"/>
</dbReference>
<dbReference type="Gene3D" id="1.25.40.10">
    <property type="entry name" value="Tetratricopeptide repeat domain"/>
    <property type="match status" value="1"/>
</dbReference>
<feature type="repeat" description="TPR" evidence="3">
    <location>
        <begin position="146"/>
        <end position="179"/>
    </location>
</feature>
<evidence type="ECO:0000256" key="3">
    <source>
        <dbReference type="PROSITE-ProRule" id="PRU00339"/>
    </source>
</evidence>
<dbReference type="Pfam" id="PF14559">
    <property type="entry name" value="TPR_19"/>
    <property type="match status" value="1"/>
</dbReference>
<dbReference type="PANTHER" id="PTHR45586">
    <property type="entry name" value="TPR REPEAT-CONTAINING PROTEIN PA4667"/>
    <property type="match status" value="1"/>
</dbReference>
<dbReference type="InterPro" id="IPR011990">
    <property type="entry name" value="TPR-like_helical_dom_sf"/>
</dbReference>
<feature type="repeat" description="TPR" evidence="3">
    <location>
        <begin position="42"/>
        <end position="75"/>
    </location>
</feature>
<dbReference type="NCBIfam" id="TIGR02521">
    <property type="entry name" value="type_IV_pilW"/>
    <property type="match status" value="1"/>
</dbReference>
<feature type="compositionally biased region" description="Basic and acidic residues" evidence="5">
    <location>
        <begin position="251"/>
        <end position="270"/>
    </location>
</feature>
<dbReference type="PANTHER" id="PTHR45586:SF1">
    <property type="entry name" value="LIPOPOLYSACCHARIDE ASSEMBLY PROTEIN B"/>
    <property type="match status" value="1"/>
</dbReference>
<dbReference type="InterPro" id="IPR051012">
    <property type="entry name" value="CellSynth/LPSAsmb/PSIAsmb"/>
</dbReference>
<accession>A0A1G5HFT9</accession>
<feature type="signal peptide" evidence="6">
    <location>
        <begin position="1"/>
        <end position="28"/>
    </location>
</feature>
<keyword evidence="1" id="KW-0677">Repeat</keyword>
<feature type="repeat" description="TPR" evidence="3">
    <location>
        <begin position="76"/>
        <end position="109"/>
    </location>
</feature>
<evidence type="ECO:0000256" key="4">
    <source>
        <dbReference type="SAM" id="Coils"/>
    </source>
</evidence>
<evidence type="ECO:0000256" key="6">
    <source>
        <dbReference type="SAM" id="SignalP"/>
    </source>
</evidence>
<dbReference type="EMBL" id="FMUN01000008">
    <property type="protein sequence ID" value="SCY61888.1"/>
    <property type="molecule type" value="Genomic_DNA"/>
</dbReference>
<evidence type="ECO:0000313" key="7">
    <source>
        <dbReference type="EMBL" id="SCY61888.1"/>
    </source>
</evidence>